<dbReference type="AlphaFoldDB" id="A0A9J6ECR3"/>
<comment type="subcellular location">
    <subcellularLocation>
        <location evidence="2">Cytoplasm</location>
        <location evidence="2">Cytoskeleton</location>
    </subcellularLocation>
</comment>
<keyword evidence="6" id="KW-0723">Serine/threonine-protein kinase</keyword>
<dbReference type="PANTHER" id="PTHR22988">
    <property type="entry name" value="MYOTONIC DYSTROPHY S/T KINASE-RELATED"/>
    <property type="match status" value="1"/>
</dbReference>
<dbReference type="GO" id="GO:0031267">
    <property type="term" value="F:small GTPase binding"/>
    <property type="evidence" value="ECO:0007669"/>
    <property type="project" value="InterPro"/>
</dbReference>
<name>A0A9J6ECR3_RHIMP</name>
<comment type="catalytic activity">
    <reaction evidence="15">
        <text>L-threonyl-[protein] + ATP = O-phospho-L-threonyl-[protein] + ADP + H(+)</text>
        <dbReference type="Rhea" id="RHEA:46608"/>
        <dbReference type="Rhea" id="RHEA-COMP:11060"/>
        <dbReference type="Rhea" id="RHEA-COMP:11605"/>
        <dbReference type="ChEBI" id="CHEBI:15378"/>
        <dbReference type="ChEBI" id="CHEBI:30013"/>
        <dbReference type="ChEBI" id="CHEBI:30616"/>
        <dbReference type="ChEBI" id="CHEBI:61977"/>
        <dbReference type="ChEBI" id="CHEBI:456216"/>
        <dbReference type="EC" id="2.7.11.1"/>
    </reaction>
</comment>
<keyword evidence="14" id="KW-0206">Cytoskeleton</keyword>
<evidence type="ECO:0000313" key="22">
    <source>
        <dbReference type="EMBL" id="KAH8032150.1"/>
    </source>
</evidence>
<dbReference type="InterPro" id="IPR015008">
    <property type="entry name" value="ROCK_Rho-bd_dom"/>
</dbReference>
<evidence type="ECO:0000256" key="6">
    <source>
        <dbReference type="ARBA" id="ARBA00022527"/>
    </source>
</evidence>
<dbReference type="PROSITE" id="PS51859">
    <property type="entry name" value="RHO_BD"/>
    <property type="match status" value="1"/>
</dbReference>
<dbReference type="GO" id="GO:0004674">
    <property type="term" value="F:protein serine/threonine kinase activity"/>
    <property type="evidence" value="ECO:0007669"/>
    <property type="project" value="UniProtKB-KW"/>
</dbReference>
<evidence type="ECO:0000256" key="12">
    <source>
        <dbReference type="ARBA" id="ARBA00022842"/>
    </source>
</evidence>
<dbReference type="InterPro" id="IPR050839">
    <property type="entry name" value="Rho-assoc_Ser/Thr_Kinase"/>
</dbReference>
<accession>A0A9J6ECR3</accession>
<dbReference type="Pfam" id="PF00433">
    <property type="entry name" value="Pkinase_C"/>
    <property type="match status" value="1"/>
</dbReference>
<evidence type="ECO:0000256" key="8">
    <source>
        <dbReference type="ARBA" id="ARBA00022679"/>
    </source>
</evidence>
<evidence type="ECO:0000256" key="17">
    <source>
        <dbReference type="PROSITE-ProRule" id="PRU01206"/>
    </source>
</evidence>
<dbReference type="GO" id="GO:0031032">
    <property type="term" value="P:actomyosin structure organization"/>
    <property type="evidence" value="ECO:0007669"/>
    <property type="project" value="TreeGrafter"/>
</dbReference>
<evidence type="ECO:0000256" key="5">
    <source>
        <dbReference type="ARBA" id="ARBA00022490"/>
    </source>
</evidence>
<feature type="coiled-coil region" evidence="18">
    <location>
        <begin position="660"/>
        <end position="768"/>
    </location>
</feature>
<dbReference type="GO" id="GO:0005524">
    <property type="term" value="F:ATP binding"/>
    <property type="evidence" value="ECO:0007669"/>
    <property type="project" value="UniProtKB-KW"/>
</dbReference>
<dbReference type="GO" id="GO:0005856">
    <property type="term" value="C:cytoskeleton"/>
    <property type="evidence" value="ECO:0007669"/>
    <property type="project" value="UniProtKB-SubCell"/>
</dbReference>
<evidence type="ECO:0000256" key="2">
    <source>
        <dbReference type="ARBA" id="ARBA00004245"/>
    </source>
</evidence>
<keyword evidence="13 17" id="KW-0175">Coiled coil</keyword>
<dbReference type="InterPro" id="IPR017892">
    <property type="entry name" value="Pkinase_C"/>
</dbReference>
<keyword evidence="11" id="KW-0067">ATP-binding</keyword>
<dbReference type="SMART" id="SM00133">
    <property type="entry name" value="S_TK_X"/>
    <property type="match status" value="1"/>
</dbReference>
<evidence type="ECO:0000256" key="15">
    <source>
        <dbReference type="ARBA" id="ARBA00047899"/>
    </source>
</evidence>
<evidence type="ECO:0000256" key="7">
    <source>
        <dbReference type="ARBA" id="ARBA00022553"/>
    </source>
</evidence>
<dbReference type="EMBL" id="JABSTU010000005">
    <property type="protein sequence ID" value="KAH8032150.1"/>
    <property type="molecule type" value="Genomic_DNA"/>
</dbReference>
<dbReference type="InterPro" id="IPR000961">
    <property type="entry name" value="AGC-kinase_C"/>
</dbReference>
<feature type="compositionally biased region" description="Basic and acidic residues" evidence="19">
    <location>
        <begin position="423"/>
        <end position="433"/>
    </location>
</feature>
<dbReference type="PROSITE" id="PS51285">
    <property type="entry name" value="AGC_KINASE_CTER"/>
    <property type="match status" value="1"/>
</dbReference>
<comment type="cofactor">
    <cofactor evidence="1">
        <name>Mg(2+)</name>
        <dbReference type="ChEBI" id="CHEBI:18420"/>
    </cofactor>
</comment>
<dbReference type="Gene3D" id="1.20.5.340">
    <property type="match status" value="1"/>
</dbReference>
<dbReference type="SUPFAM" id="SSF103652">
    <property type="entry name" value="G protein-binding domain"/>
    <property type="match status" value="1"/>
</dbReference>
<evidence type="ECO:0000256" key="4">
    <source>
        <dbReference type="ARBA" id="ARBA00012513"/>
    </source>
</evidence>
<dbReference type="Gene3D" id="1.20.5.730">
    <property type="entry name" value="Single helix bin"/>
    <property type="match status" value="1"/>
</dbReference>
<keyword evidence="7" id="KW-0597">Phosphoprotein</keyword>
<feature type="coiled-coil region" evidence="18">
    <location>
        <begin position="178"/>
        <end position="243"/>
    </location>
</feature>
<reference evidence="22" key="2">
    <citation type="submission" date="2021-09" db="EMBL/GenBank/DDBJ databases">
        <authorList>
            <person name="Jia N."/>
            <person name="Wang J."/>
            <person name="Shi W."/>
            <person name="Du L."/>
            <person name="Sun Y."/>
            <person name="Zhan W."/>
            <person name="Jiang J."/>
            <person name="Wang Q."/>
            <person name="Zhang B."/>
            <person name="Ji P."/>
            <person name="Sakyi L.B."/>
            <person name="Cui X."/>
            <person name="Yuan T."/>
            <person name="Jiang B."/>
            <person name="Yang W."/>
            <person name="Lam T.T.-Y."/>
            <person name="Chang Q."/>
            <person name="Ding S."/>
            <person name="Wang X."/>
            <person name="Zhu J."/>
            <person name="Ruan X."/>
            <person name="Zhao L."/>
            <person name="Wei J."/>
            <person name="Que T."/>
            <person name="Du C."/>
            <person name="Cheng J."/>
            <person name="Dai P."/>
            <person name="Han X."/>
            <person name="Huang E."/>
            <person name="Gao Y."/>
            <person name="Liu J."/>
            <person name="Shao H."/>
            <person name="Ye R."/>
            <person name="Li L."/>
            <person name="Wei W."/>
            <person name="Wang X."/>
            <person name="Wang C."/>
            <person name="Huo Q."/>
            <person name="Li W."/>
            <person name="Guo W."/>
            <person name="Chen H."/>
            <person name="Chen S."/>
            <person name="Zhou L."/>
            <person name="Zhou L."/>
            <person name="Ni X."/>
            <person name="Tian J."/>
            <person name="Zhou Y."/>
            <person name="Sheng Y."/>
            <person name="Liu T."/>
            <person name="Pan Y."/>
            <person name="Xia L."/>
            <person name="Li J."/>
            <person name="Zhao F."/>
            <person name="Cao W."/>
        </authorList>
    </citation>
    <scope>NUCLEOTIDE SEQUENCE</scope>
    <source>
        <strain evidence="22">Rmic-2018</strain>
        <tissue evidence="22">Larvae</tissue>
    </source>
</reference>
<gene>
    <name evidence="22" type="ORF">HPB51_023294</name>
</gene>
<proteinExistence type="inferred from homology"/>
<evidence type="ECO:0000256" key="9">
    <source>
        <dbReference type="ARBA" id="ARBA00022741"/>
    </source>
</evidence>
<keyword evidence="9" id="KW-0547">Nucleotide-binding</keyword>
<keyword evidence="8" id="KW-0808">Transferase</keyword>
<evidence type="ECO:0000256" key="3">
    <source>
        <dbReference type="ARBA" id="ARBA00009903"/>
    </source>
</evidence>
<dbReference type="Pfam" id="PF08912">
    <property type="entry name" value="Rho_Binding"/>
    <property type="match status" value="1"/>
</dbReference>
<evidence type="ECO:0000313" key="23">
    <source>
        <dbReference type="Proteomes" id="UP000821866"/>
    </source>
</evidence>
<keyword evidence="12" id="KW-0460">Magnesium</keyword>
<dbReference type="EC" id="2.7.11.1" evidence="4"/>
<protein>
    <recommendedName>
        <fullName evidence="4">non-specific serine/threonine protein kinase</fullName>
        <ecNumber evidence="4">2.7.11.1</ecNumber>
    </recommendedName>
</protein>
<dbReference type="Proteomes" id="UP000821866">
    <property type="component" value="Chromosome 3"/>
</dbReference>
<feature type="domain" description="RhoBD" evidence="21">
    <location>
        <begin position="715"/>
        <end position="785"/>
    </location>
</feature>
<evidence type="ECO:0000256" key="11">
    <source>
        <dbReference type="ARBA" id="ARBA00022840"/>
    </source>
</evidence>
<organism evidence="22 23">
    <name type="scientific">Rhipicephalus microplus</name>
    <name type="common">Cattle tick</name>
    <name type="synonym">Boophilus microplus</name>
    <dbReference type="NCBI Taxonomy" id="6941"/>
    <lineage>
        <taxon>Eukaryota</taxon>
        <taxon>Metazoa</taxon>
        <taxon>Ecdysozoa</taxon>
        <taxon>Arthropoda</taxon>
        <taxon>Chelicerata</taxon>
        <taxon>Arachnida</taxon>
        <taxon>Acari</taxon>
        <taxon>Parasitiformes</taxon>
        <taxon>Ixodida</taxon>
        <taxon>Ixodoidea</taxon>
        <taxon>Ixodidae</taxon>
        <taxon>Rhipicephalinae</taxon>
        <taxon>Rhipicephalus</taxon>
        <taxon>Boophilus</taxon>
    </lineage>
</organism>
<feature type="region of interest" description="Disordered" evidence="19">
    <location>
        <begin position="423"/>
        <end position="444"/>
    </location>
</feature>
<evidence type="ECO:0000256" key="19">
    <source>
        <dbReference type="SAM" id="MobiDB-lite"/>
    </source>
</evidence>
<comment type="similarity">
    <text evidence="3">Belongs to the protein kinase superfamily. AGC Ser/Thr protein kinase family.</text>
</comment>
<dbReference type="GO" id="GO:0005737">
    <property type="term" value="C:cytoplasm"/>
    <property type="evidence" value="ECO:0007669"/>
    <property type="project" value="TreeGrafter"/>
</dbReference>
<keyword evidence="23" id="KW-1185">Reference proteome</keyword>
<evidence type="ECO:0000256" key="14">
    <source>
        <dbReference type="ARBA" id="ARBA00023212"/>
    </source>
</evidence>
<dbReference type="CDD" id="cd22250">
    <property type="entry name" value="ROCK_SBD"/>
    <property type="match status" value="1"/>
</dbReference>
<comment type="catalytic activity">
    <reaction evidence="16">
        <text>L-seryl-[protein] + ATP = O-phospho-L-seryl-[protein] + ADP + H(+)</text>
        <dbReference type="Rhea" id="RHEA:17989"/>
        <dbReference type="Rhea" id="RHEA-COMP:9863"/>
        <dbReference type="Rhea" id="RHEA-COMP:11604"/>
        <dbReference type="ChEBI" id="CHEBI:15378"/>
        <dbReference type="ChEBI" id="CHEBI:29999"/>
        <dbReference type="ChEBI" id="CHEBI:30616"/>
        <dbReference type="ChEBI" id="CHEBI:83421"/>
        <dbReference type="ChEBI" id="CHEBI:456216"/>
        <dbReference type="EC" id="2.7.11.1"/>
    </reaction>
</comment>
<comment type="caution">
    <text evidence="22">The sequence shown here is derived from an EMBL/GenBank/DDBJ whole genome shotgun (WGS) entry which is preliminary data.</text>
</comment>
<evidence type="ECO:0000259" key="21">
    <source>
        <dbReference type="PROSITE" id="PS51859"/>
    </source>
</evidence>
<dbReference type="GO" id="GO:0007266">
    <property type="term" value="P:Rho protein signal transduction"/>
    <property type="evidence" value="ECO:0007669"/>
    <property type="project" value="UniProtKB-UniRule"/>
</dbReference>
<evidence type="ECO:0000259" key="20">
    <source>
        <dbReference type="PROSITE" id="PS51285"/>
    </source>
</evidence>
<dbReference type="PANTHER" id="PTHR22988:SF71">
    <property type="entry name" value="CITRON RHO-INTERACTING KINASE"/>
    <property type="match status" value="1"/>
</dbReference>
<evidence type="ECO:0000256" key="10">
    <source>
        <dbReference type="ARBA" id="ARBA00022777"/>
    </source>
</evidence>
<evidence type="ECO:0000256" key="1">
    <source>
        <dbReference type="ARBA" id="ARBA00001946"/>
    </source>
</evidence>
<keyword evidence="10" id="KW-0418">Kinase</keyword>
<reference evidence="22" key="1">
    <citation type="journal article" date="2020" name="Cell">
        <title>Large-Scale Comparative Analyses of Tick Genomes Elucidate Their Genetic Diversity and Vector Capacities.</title>
        <authorList>
            <consortium name="Tick Genome and Microbiome Consortium (TIGMIC)"/>
            <person name="Jia N."/>
            <person name="Wang J."/>
            <person name="Shi W."/>
            <person name="Du L."/>
            <person name="Sun Y."/>
            <person name="Zhan W."/>
            <person name="Jiang J.F."/>
            <person name="Wang Q."/>
            <person name="Zhang B."/>
            <person name="Ji P."/>
            <person name="Bell-Sakyi L."/>
            <person name="Cui X.M."/>
            <person name="Yuan T.T."/>
            <person name="Jiang B.G."/>
            <person name="Yang W.F."/>
            <person name="Lam T.T."/>
            <person name="Chang Q.C."/>
            <person name="Ding S.J."/>
            <person name="Wang X.J."/>
            <person name="Zhu J.G."/>
            <person name="Ruan X.D."/>
            <person name="Zhao L."/>
            <person name="Wei J.T."/>
            <person name="Ye R.Z."/>
            <person name="Que T.C."/>
            <person name="Du C.H."/>
            <person name="Zhou Y.H."/>
            <person name="Cheng J.X."/>
            <person name="Dai P.F."/>
            <person name="Guo W.B."/>
            <person name="Han X.H."/>
            <person name="Huang E.J."/>
            <person name="Li L.F."/>
            <person name="Wei W."/>
            <person name="Gao Y.C."/>
            <person name="Liu J.Z."/>
            <person name="Shao H.Z."/>
            <person name="Wang X."/>
            <person name="Wang C.C."/>
            <person name="Yang T.C."/>
            <person name="Huo Q.B."/>
            <person name="Li W."/>
            <person name="Chen H.Y."/>
            <person name="Chen S.E."/>
            <person name="Zhou L.G."/>
            <person name="Ni X.B."/>
            <person name="Tian J.H."/>
            <person name="Sheng Y."/>
            <person name="Liu T."/>
            <person name="Pan Y.S."/>
            <person name="Xia L.Y."/>
            <person name="Li J."/>
            <person name="Zhao F."/>
            <person name="Cao W.C."/>
        </authorList>
    </citation>
    <scope>NUCLEOTIDE SEQUENCE</scope>
    <source>
        <strain evidence="22">Rmic-2018</strain>
    </source>
</reference>
<evidence type="ECO:0000256" key="18">
    <source>
        <dbReference type="SAM" id="Coils"/>
    </source>
</evidence>
<evidence type="ECO:0000256" key="13">
    <source>
        <dbReference type="ARBA" id="ARBA00023054"/>
    </source>
</evidence>
<sequence>MAKVWTEISAEIFNARRDMKTDTVVNCFRKAGFETAEFAETGEDDDNECIDDVFLLHGGPSEKNYCFLSACHRNYRLGRKGVEEIKAHPFFQNDQWTFDNIREAVPPVLPELSGDDDTSNFDDVDQDETPEEHFPEPKAFAGNHLPFVGFTYSGDYALLSTAHLHGVDGFSEGNGPTPDVLQEEIANLREAKEEAEQKYRHTLKQLETVSAQNEQATILVSENRELNKKMTLLTHEIKESQRKYETECEHRRKAEIKLQELWSKLECEQQSRSQLASASQVASEKASALEKQLWELNDKLKQEADAALKLKKANAELALTVATRERTCQELQETVGALRGQVGSQERDLSNMQIQLDQEKAAWSSRAQELESRRQALQLELERVREREAHALEEAHRFSARVLEQEKQRAVLELELRNAQNRLDRQACPDKRPGGGGAADDENSAEALTARLAEERQARQQAEAAVQDRERQMSMLNVDYRQLQTQLQRLQGEHRQEAEKSQALQAQLDEEARRRSQLSQQAAQQAQEVARLALRDRQAQTALAEARQAQQAAQEELARMQTISMCETVKQKRSVKLRDAAPNILPYESGRPKRVLWLRAAAAKIPAFENERPKRYGNGARTLPAKTVGELQMKELQDQLEAEQYFSASVVGSTLYKTQVHELKEELDERNKAFQELEERRQVLSRELEMATVRADSLELHRSVLEDTAAGLEKDRAVRELDLEQLQKQLNAERSMHEAALAKERQERQAEEARHEQLQKQLAQERMLKLQAVNKLAEIMNRKDIAGGGKGRAAGDLRRRDREVRKLQQELTQEREKYAQMVSRLQKELAELQASLRRVWIAC</sequence>
<evidence type="ECO:0000256" key="16">
    <source>
        <dbReference type="ARBA" id="ARBA00048679"/>
    </source>
</evidence>
<dbReference type="Gene3D" id="3.30.200.20">
    <property type="entry name" value="Phosphorylase Kinase, domain 1"/>
    <property type="match status" value="1"/>
</dbReference>
<dbReference type="VEuPathDB" id="VectorBase:LOC119163210"/>
<feature type="domain" description="AGC-kinase C-terminal" evidence="20">
    <location>
        <begin position="92"/>
        <end position="162"/>
    </location>
</feature>
<keyword evidence="5" id="KW-0963">Cytoplasm</keyword>
<feature type="coiled-coil region" evidence="18">
    <location>
        <begin position="797"/>
        <end position="835"/>
    </location>
</feature>